<reference evidence="2" key="1">
    <citation type="submission" date="2023-05" db="EMBL/GenBank/DDBJ databases">
        <authorList>
            <person name="Stuckert A."/>
        </authorList>
    </citation>
    <scope>NUCLEOTIDE SEQUENCE</scope>
</reference>
<evidence type="ECO:0000313" key="3">
    <source>
        <dbReference type="Proteomes" id="UP001162483"/>
    </source>
</evidence>
<name>A0ABN9H5L1_9NEOB</name>
<sequence length="48" mass="5324">MTRDCGHTTSYKGAHYGHMPGKGRSCKDRPHLRTGLQSTESSTQTCQE</sequence>
<dbReference type="Proteomes" id="UP001162483">
    <property type="component" value="Unassembled WGS sequence"/>
</dbReference>
<comment type="caution">
    <text evidence="2">The sequence shown here is derived from an EMBL/GenBank/DDBJ whole genome shotgun (WGS) entry which is preliminary data.</text>
</comment>
<feature type="non-terminal residue" evidence="2">
    <location>
        <position position="48"/>
    </location>
</feature>
<proteinExistence type="predicted"/>
<dbReference type="EMBL" id="CATNWA010020170">
    <property type="protein sequence ID" value="CAI9617050.1"/>
    <property type="molecule type" value="Genomic_DNA"/>
</dbReference>
<protein>
    <submittedName>
        <fullName evidence="2">Uncharacterized protein</fullName>
    </submittedName>
</protein>
<evidence type="ECO:0000256" key="1">
    <source>
        <dbReference type="SAM" id="MobiDB-lite"/>
    </source>
</evidence>
<feature type="region of interest" description="Disordered" evidence="1">
    <location>
        <begin position="1"/>
        <end position="48"/>
    </location>
</feature>
<feature type="compositionally biased region" description="Polar residues" evidence="1">
    <location>
        <begin position="35"/>
        <end position="48"/>
    </location>
</feature>
<organism evidence="2 3">
    <name type="scientific">Staurois parvus</name>
    <dbReference type="NCBI Taxonomy" id="386267"/>
    <lineage>
        <taxon>Eukaryota</taxon>
        <taxon>Metazoa</taxon>
        <taxon>Chordata</taxon>
        <taxon>Craniata</taxon>
        <taxon>Vertebrata</taxon>
        <taxon>Euteleostomi</taxon>
        <taxon>Amphibia</taxon>
        <taxon>Batrachia</taxon>
        <taxon>Anura</taxon>
        <taxon>Neobatrachia</taxon>
        <taxon>Ranoidea</taxon>
        <taxon>Ranidae</taxon>
        <taxon>Staurois</taxon>
    </lineage>
</organism>
<evidence type="ECO:0000313" key="2">
    <source>
        <dbReference type="EMBL" id="CAI9617050.1"/>
    </source>
</evidence>
<gene>
    <name evidence="2" type="ORF">SPARVUS_LOCUS15495364</name>
</gene>
<accession>A0ABN9H5L1</accession>
<keyword evidence="3" id="KW-1185">Reference proteome</keyword>